<sequence length="243" mass="27563">MDENRPYMVYLPPTYETGENTYPVIYLLDGDIHRFKGFVGVLESLSTGTLESQVQEAIVIAIPNTNRSRDLTPSSLREWKFKGRVLETFKQTGNAKQFAKFLKKELIPAVDTKYRTSQRRVLVGESFGGLFAAYTLIESPSVFTDYLIIDPTSLWDNDYLNLSLNAGNRDKKFNSRVYFAFANNSHLGDIGLTNYKWGSTFASSVIDNNDAISQQQYFENETHGTVAFLAWYNGLKTLIPTTE</sequence>
<evidence type="ECO:0000313" key="3">
    <source>
        <dbReference type="EMBL" id="GAA0213693.1"/>
    </source>
</evidence>
<protein>
    <recommendedName>
        <fullName evidence="5">Esterase</fullName>
    </recommendedName>
</protein>
<dbReference type="PANTHER" id="PTHR40841">
    <property type="entry name" value="SIDEROPHORE TRIACETYLFUSARININE C ESTERASE"/>
    <property type="match status" value="1"/>
</dbReference>
<reference evidence="4" key="1">
    <citation type="journal article" date="2019" name="Int. J. Syst. Evol. Microbiol.">
        <title>The Global Catalogue of Microorganisms (GCM) 10K type strain sequencing project: providing services to taxonomists for standard genome sequencing and annotation.</title>
        <authorList>
            <consortium name="The Broad Institute Genomics Platform"/>
            <consortium name="The Broad Institute Genome Sequencing Center for Infectious Disease"/>
            <person name="Wu L."/>
            <person name="Ma J."/>
        </authorList>
    </citation>
    <scope>NUCLEOTIDE SEQUENCE [LARGE SCALE GENOMIC DNA]</scope>
    <source>
        <strain evidence="4">JCM 16211</strain>
    </source>
</reference>
<dbReference type="InterPro" id="IPR029058">
    <property type="entry name" value="AB_hydrolase_fold"/>
</dbReference>
<gene>
    <name evidence="3" type="ORF">GCM10009123_21130</name>
</gene>
<evidence type="ECO:0000256" key="1">
    <source>
        <dbReference type="ARBA" id="ARBA00005622"/>
    </source>
</evidence>
<organism evidence="3 4">
    <name type="scientific">Kangiella japonica</name>
    <dbReference type="NCBI Taxonomy" id="647384"/>
    <lineage>
        <taxon>Bacteria</taxon>
        <taxon>Pseudomonadati</taxon>
        <taxon>Pseudomonadota</taxon>
        <taxon>Gammaproteobacteria</taxon>
        <taxon>Kangiellales</taxon>
        <taxon>Kangiellaceae</taxon>
        <taxon>Kangiella</taxon>
    </lineage>
</organism>
<dbReference type="InterPro" id="IPR052558">
    <property type="entry name" value="Siderophore_Hydrolase_D"/>
</dbReference>
<dbReference type="EMBL" id="BAAAFM010000008">
    <property type="protein sequence ID" value="GAA0213693.1"/>
    <property type="molecule type" value="Genomic_DNA"/>
</dbReference>
<dbReference type="RefSeq" id="WP_343990120.1">
    <property type="nucleotide sequence ID" value="NZ_BAAAFM010000008.1"/>
</dbReference>
<dbReference type="Proteomes" id="UP001501221">
    <property type="component" value="Unassembled WGS sequence"/>
</dbReference>
<evidence type="ECO:0000313" key="4">
    <source>
        <dbReference type="Proteomes" id="UP001501221"/>
    </source>
</evidence>
<dbReference type="Gene3D" id="3.40.50.1820">
    <property type="entry name" value="alpha/beta hydrolase"/>
    <property type="match status" value="1"/>
</dbReference>
<keyword evidence="4" id="KW-1185">Reference proteome</keyword>
<keyword evidence="2" id="KW-0378">Hydrolase</keyword>
<proteinExistence type="inferred from homology"/>
<comment type="caution">
    <text evidence="3">The sequence shown here is derived from an EMBL/GenBank/DDBJ whole genome shotgun (WGS) entry which is preliminary data.</text>
</comment>
<dbReference type="InterPro" id="IPR000801">
    <property type="entry name" value="Esterase-like"/>
</dbReference>
<dbReference type="Pfam" id="PF00756">
    <property type="entry name" value="Esterase"/>
    <property type="match status" value="1"/>
</dbReference>
<accession>A0ABN0T685</accession>
<dbReference type="SUPFAM" id="SSF53474">
    <property type="entry name" value="alpha/beta-Hydrolases"/>
    <property type="match status" value="1"/>
</dbReference>
<evidence type="ECO:0000256" key="2">
    <source>
        <dbReference type="ARBA" id="ARBA00022801"/>
    </source>
</evidence>
<evidence type="ECO:0008006" key="5">
    <source>
        <dbReference type="Google" id="ProtNLM"/>
    </source>
</evidence>
<name>A0ABN0T685_9GAMM</name>
<comment type="similarity">
    <text evidence="1">Belongs to the esterase D family.</text>
</comment>
<dbReference type="PANTHER" id="PTHR40841:SF2">
    <property type="entry name" value="SIDEROPHORE-DEGRADING ESTERASE (EUROFUNG)"/>
    <property type="match status" value="1"/>
</dbReference>